<comment type="caution">
    <text evidence="5">The sequence shown here is derived from an EMBL/GenBank/DDBJ whole genome shotgun (WGS) entry which is preliminary data.</text>
</comment>
<protein>
    <recommendedName>
        <fullName evidence="4">HTH araC/xylS-type domain-containing protein</fullName>
    </recommendedName>
</protein>
<dbReference type="PANTHER" id="PTHR47893">
    <property type="entry name" value="REGULATORY PROTEIN PCHR"/>
    <property type="match status" value="1"/>
</dbReference>
<keyword evidence="6" id="KW-1185">Reference proteome</keyword>
<dbReference type="SUPFAM" id="SSF46689">
    <property type="entry name" value="Homeodomain-like"/>
    <property type="match status" value="1"/>
</dbReference>
<proteinExistence type="predicted"/>
<organism evidence="5 6">
    <name type="scientific">Gangjinia marincola</name>
    <dbReference type="NCBI Taxonomy" id="578463"/>
    <lineage>
        <taxon>Bacteria</taxon>
        <taxon>Pseudomonadati</taxon>
        <taxon>Bacteroidota</taxon>
        <taxon>Flavobacteriia</taxon>
        <taxon>Flavobacteriales</taxon>
        <taxon>Flavobacteriaceae</taxon>
        <taxon>Gangjinia</taxon>
    </lineage>
</organism>
<dbReference type="PANTHER" id="PTHR47893:SF1">
    <property type="entry name" value="REGULATORY PROTEIN PCHR"/>
    <property type="match status" value="1"/>
</dbReference>
<feature type="domain" description="HTH araC/xylS-type" evidence="4">
    <location>
        <begin position="236"/>
        <end position="334"/>
    </location>
</feature>
<keyword evidence="3" id="KW-0804">Transcription</keyword>
<dbReference type="RefSeq" id="WP_343764989.1">
    <property type="nucleotide sequence ID" value="NZ_BAAAFG010000013.1"/>
</dbReference>
<dbReference type="EMBL" id="BAAAFG010000013">
    <property type="protein sequence ID" value="GAA0872139.1"/>
    <property type="molecule type" value="Genomic_DNA"/>
</dbReference>
<sequence>MKTFEISSIAADEVLRQLGKKLNSEIKEEWGEYTLHFDNEHGVGTIRGVSFDWGVSLIDYDVNFTDDIKIIFHIKDLSPIEFVFVSEGSLKYSNEETEEMDFERYQNIIISPKANSKKIFQFPKEVQVKANFIQIIKNDYTKKKNNNLTYLNEVLLNVFKDESPSLPYNHAGNYNLKIADQVKELQESKDSGIVRTLSLEGRLNLILAMQLVEHQNFQDKEVMPDSLSRRDIKKIHQLTEFILDNISAPLTIENLSRESGLNAKKLQAGFKMLYNNTVNEYIRHLKLEIARDELKNSDDTISEIVYNIGFKSRSYFSKIFSERYGILPMEYRKSIKNTPKP</sequence>
<dbReference type="PRINTS" id="PR00032">
    <property type="entry name" value="HTHARAC"/>
</dbReference>
<dbReference type="InterPro" id="IPR020449">
    <property type="entry name" value="Tscrpt_reg_AraC-type_HTH"/>
</dbReference>
<dbReference type="Pfam" id="PF12833">
    <property type="entry name" value="HTH_18"/>
    <property type="match status" value="1"/>
</dbReference>
<dbReference type="Proteomes" id="UP001500507">
    <property type="component" value="Unassembled WGS sequence"/>
</dbReference>
<gene>
    <name evidence="5" type="ORF">GCM10009117_12860</name>
</gene>
<evidence type="ECO:0000256" key="3">
    <source>
        <dbReference type="ARBA" id="ARBA00023163"/>
    </source>
</evidence>
<name>A0ABP3XWB5_9FLAO</name>
<reference evidence="6" key="1">
    <citation type="journal article" date="2019" name="Int. J. Syst. Evol. Microbiol.">
        <title>The Global Catalogue of Microorganisms (GCM) 10K type strain sequencing project: providing services to taxonomists for standard genome sequencing and annotation.</title>
        <authorList>
            <consortium name="The Broad Institute Genomics Platform"/>
            <consortium name="The Broad Institute Genome Sequencing Center for Infectious Disease"/>
            <person name="Wu L."/>
            <person name="Ma J."/>
        </authorList>
    </citation>
    <scope>NUCLEOTIDE SEQUENCE [LARGE SCALE GENOMIC DNA]</scope>
    <source>
        <strain evidence="6">JCM 16082</strain>
    </source>
</reference>
<evidence type="ECO:0000256" key="2">
    <source>
        <dbReference type="ARBA" id="ARBA00023125"/>
    </source>
</evidence>
<dbReference type="SMART" id="SM00342">
    <property type="entry name" value="HTH_ARAC"/>
    <property type="match status" value="1"/>
</dbReference>
<dbReference type="PROSITE" id="PS01124">
    <property type="entry name" value="HTH_ARAC_FAMILY_2"/>
    <property type="match status" value="1"/>
</dbReference>
<dbReference type="InterPro" id="IPR053142">
    <property type="entry name" value="PchR_regulatory_protein"/>
</dbReference>
<evidence type="ECO:0000256" key="1">
    <source>
        <dbReference type="ARBA" id="ARBA00023015"/>
    </source>
</evidence>
<dbReference type="Gene3D" id="1.10.10.60">
    <property type="entry name" value="Homeodomain-like"/>
    <property type="match status" value="2"/>
</dbReference>
<keyword evidence="2" id="KW-0238">DNA-binding</keyword>
<accession>A0ABP3XWB5</accession>
<evidence type="ECO:0000313" key="5">
    <source>
        <dbReference type="EMBL" id="GAA0872139.1"/>
    </source>
</evidence>
<dbReference type="InterPro" id="IPR009057">
    <property type="entry name" value="Homeodomain-like_sf"/>
</dbReference>
<dbReference type="InterPro" id="IPR018060">
    <property type="entry name" value="HTH_AraC"/>
</dbReference>
<evidence type="ECO:0000259" key="4">
    <source>
        <dbReference type="PROSITE" id="PS01124"/>
    </source>
</evidence>
<keyword evidence="1" id="KW-0805">Transcription regulation</keyword>
<evidence type="ECO:0000313" key="6">
    <source>
        <dbReference type="Proteomes" id="UP001500507"/>
    </source>
</evidence>